<evidence type="ECO:0000313" key="1">
    <source>
        <dbReference type="EMBL" id="SFH97275.1"/>
    </source>
</evidence>
<name>A0A1I3EE91_9PLAN</name>
<organism evidence="1 2">
    <name type="scientific">Planctomicrobium piriforme</name>
    <dbReference type="NCBI Taxonomy" id="1576369"/>
    <lineage>
        <taxon>Bacteria</taxon>
        <taxon>Pseudomonadati</taxon>
        <taxon>Planctomycetota</taxon>
        <taxon>Planctomycetia</taxon>
        <taxon>Planctomycetales</taxon>
        <taxon>Planctomycetaceae</taxon>
        <taxon>Planctomicrobium</taxon>
    </lineage>
</organism>
<proteinExistence type="predicted"/>
<dbReference type="AlphaFoldDB" id="A0A1I3EE91"/>
<protein>
    <submittedName>
        <fullName evidence="1">Uncharacterized protein</fullName>
    </submittedName>
</protein>
<dbReference type="Proteomes" id="UP000199518">
    <property type="component" value="Unassembled WGS sequence"/>
</dbReference>
<gene>
    <name evidence="1" type="ORF">SAMN05421753_104185</name>
</gene>
<dbReference type="STRING" id="1576369.SAMN05421753_104185"/>
<sequence length="312" mass="34520">MSDAIQQPPFGWVPPDERTYTVNKEVERVMQDMPLLSAAGTDIAGTGAGQIALLYKMLEKAYGEKAYPILRQLIGDCVSFGWMKGVALTMAVDIFLKGDAEEFPEKMPATEWIYFTSRVLVGKGRLGRGDGSVGAWAAQAVKDHGILFRQPYDGVDLTSYSGDRAKDWGYRGPSNADALEQIADEHPIQQTALVNTYEQARDAIFNGYPVPVCSNQGFTAKRDNDGFCRPSGSWSHCMCFIAADDSFGRPGLLCDNSSWGATYFSGPKRHEQPDGTFWVDADTCNKMLRQNDSFAVSGFKGFPKRNIDWSIW</sequence>
<reference evidence="2" key="1">
    <citation type="submission" date="2016-10" db="EMBL/GenBank/DDBJ databases">
        <authorList>
            <person name="Varghese N."/>
            <person name="Submissions S."/>
        </authorList>
    </citation>
    <scope>NUCLEOTIDE SEQUENCE [LARGE SCALE GENOMIC DNA]</scope>
    <source>
        <strain evidence="2">DSM 26348</strain>
    </source>
</reference>
<evidence type="ECO:0000313" key="2">
    <source>
        <dbReference type="Proteomes" id="UP000199518"/>
    </source>
</evidence>
<dbReference type="RefSeq" id="WP_092048563.1">
    <property type="nucleotide sequence ID" value="NZ_FOQD01000004.1"/>
</dbReference>
<dbReference type="EMBL" id="FOQD01000004">
    <property type="protein sequence ID" value="SFH97275.1"/>
    <property type="molecule type" value="Genomic_DNA"/>
</dbReference>
<keyword evidence="2" id="KW-1185">Reference proteome</keyword>
<dbReference type="OrthoDB" id="241975at2"/>
<accession>A0A1I3EE91</accession>